<dbReference type="EMBL" id="BGZK01000679">
    <property type="protein sequence ID" value="GBP55834.1"/>
    <property type="molecule type" value="Genomic_DNA"/>
</dbReference>
<accession>A0A4C1X0F5</accession>
<proteinExistence type="predicted"/>
<reference evidence="2 3" key="1">
    <citation type="journal article" date="2019" name="Commun. Biol.">
        <title>The bagworm genome reveals a unique fibroin gene that provides high tensile strength.</title>
        <authorList>
            <person name="Kono N."/>
            <person name="Nakamura H."/>
            <person name="Ohtoshi R."/>
            <person name="Tomita M."/>
            <person name="Numata K."/>
            <person name="Arakawa K."/>
        </authorList>
    </citation>
    <scope>NUCLEOTIDE SEQUENCE [LARGE SCALE GENOMIC DNA]</scope>
</reference>
<keyword evidence="3" id="KW-1185">Reference proteome</keyword>
<name>A0A4C1X0F5_EUMVA</name>
<evidence type="ECO:0000313" key="2">
    <source>
        <dbReference type="EMBL" id="GBP55834.1"/>
    </source>
</evidence>
<feature type="region of interest" description="Disordered" evidence="1">
    <location>
        <begin position="1"/>
        <end position="62"/>
    </location>
</feature>
<evidence type="ECO:0000313" key="3">
    <source>
        <dbReference type="Proteomes" id="UP000299102"/>
    </source>
</evidence>
<dbReference type="Proteomes" id="UP000299102">
    <property type="component" value="Unassembled WGS sequence"/>
</dbReference>
<gene>
    <name evidence="2" type="ORF">EVAR_38431_1</name>
</gene>
<organism evidence="2 3">
    <name type="scientific">Eumeta variegata</name>
    <name type="common">Bagworm moth</name>
    <name type="synonym">Eumeta japonica</name>
    <dbReference type="NCBI Taxonomy" id="151549"/>
    <lineage>
        <taxon>Eukaryota</taxon>
        <taxon>Metazoa</taxon>
        <taxon>Ecdysozoa</taxon>
        <taxon>Arthropoda</taxon>
        <taxon>Hexapoda</taxon>
        <taxon>Insecta</taxon>
        <taxon>Pterygota</taxon>
        <taxon>Neoptera</taxon>
        <taxon>Endopterygota</taxon>
        <taxon>Lepidoptera</taxon>
        <taxon>Glossata</taxon>
        <taxon>Ditrysia</taxon>
        <taxon>Tineoidea</taxon>
        <taxon>Psychidae</taxon>
        <taxon>Oiketicinae</taxon>
        <taxon>Eumeta</taxon>
    </lineage>
</organism>
<protein>
    <submittedName>
        <fullName evidence="2">Uncharacterized protein</fullName>
    </submittedName>
</protein>
<dbReference type="AlphaFoldDB" id="A0A4C1X0F5"/>
<sequence length="126" mass="14489">MRASERHASLHSHASRANKPTIFHHDGLHLTAASRRSKSRERAKPAGSSVGDPRGQPRRRSRYVVRRTPAGQLSRAFAERSPLWVSTFAVTQIRISYRWVFLLSMDSPSFVMNVRRSMKVMIDRYL</sequence>
<evidence type="ECO:0000256" key="1">
    <source>
        <dbReference type="SAM" id="MobiDB-lite"/>
    </source>
</evidence>
<comment type="caution">
    <text evidence="2">The sequence shown here is derived from an EMBL/GenBank/DDBJ whole genome shotgun (WGS) entry which is preliminary data.</text>
</comment>